<reference evidence="2" key="1">
    <citation type="journal article" date="2019" name="Int. J. Syst. Evol. Microbiol.">
        <title>The Global Catalogue of Microorganisms (GCM) 10K type strain sequencing project: providing services to taxonomists for standard genome sequencing and annotation.</title>
        <authorList>
            <consortium name="The Broad Institute Genomics Platform"/>
            <consortium name="The Broad Institute Genome Sequencing Center for Infectious Disease"/>
            <person name="Wu L."/>
            <person name="Ma J."/>
        </authorList>
    </citation>
    <scope>NUCLEOTIDE SEQUENCE [LARGE SCALE GENOMIC DNA]</scope>
    <source>
        <strain evidence="2">CCUG 53903</strain>
    </source>
</reference>
<dbReference type="PANTHER" id="PTHR37807">
    <property type="entry name" value="OS07G0160300 PROTEIN"/>
    <property type="match status" value="1"/>
</dbReference>
<gene>
    <name evidence="1" type="ORF">ACFPZ3_22610</name>
</gene>
<sequence>MLIVIGGLPASGKTTLSRLLAGRLGAVHVRIDTIEQAIVRSGLARQPLGPAGYMVGYALTEDHLRQGLTVIAESVNPLRITRDAWREVGVKVGVPVVEVEVVCSDPDEHRRRVTTRSLDIPDLRPPDWQEVVEREYEPWDRDHVVVDTAGRSPEECLEELGRVAVRPDEG</sequence>
<dbReference type="InterPro" id="IPR027417">
    <property type="entry name" value="P-loop_NTPase"/>
</dbReference>
<dbReference type="EMBL" id="JBHSPA010000027">
    <property type="protein sequence ID" value="MFC5826671.1"/>
    <property type="molecule type" value="Genomic_DNA"/>
</dbReference>
<comment type="caution">
    <text evidence="1">The sequence shown here is derived from an EMBL/GenBank/DDBJ whole genome shotgun (WGS) entry which is preliminary data.</text>
</comment>
<name>A0ABW1CPG9_9ACTN</name>
<dbReference type="SUPFAM" id="SSF52540">
    <property type="entry name" value="P-loop containing nucleoside triphosphate hydrolases"/>
    <property type="match status" value="1"/>
</dbReference>
<dbReference type="Pfam" id="PF13671">
    <property type="entry name" value="AAA_33"/>
    <property type="match status" value="1"/>
</dbReference>
<organism evidence="1 2">
    <name type="scientific">Nonomuraea insulae</name>
    <dbReference type="NCBI Taxonomy" id="1616787"/>
    <lineage>
        <taxon>Bacteria</taxon>
        <taxon>Bacillati</taxon>
        <taxon>Actinomycetota</taxon>
        <taxon>Actinomycetes</taxon>
        <taxon>Streptosporangiales</taxon>
        <taxon>Streptosporangiaceae</taxon>
        <taxon>Nonomuraea</taxon>
    </lineage>
</organism>
<evidence type="ECO:0000313" key="2">
    <source>
        <dbReference type="Proteomes" id="UP001596058"/>
    </source>
</evidence>
<proteinExistence type="predicted"/>
<dbReference type="Gene3D" id="3.40.50.300">
    <property type="entry name" value="P-loop containing nucleotide triphosphate hydrolases"/>
    <property type="match status" value="1"/>
</dbReference>
<dbReference type="RefSeq" id="WP_379516186.1">
    <property type="nucleotide sequence ID" value="NZ_JBHSPA010000027.1"/>
</dbReference>
<evidence type="ECO:0000313" key="1">
    <source>
        <dbReference type="EMBL" id="MFC5826671.1"/>
    </source>
</evidence>
<keyword evidence="2" id="KW-1185">Reference proteome</keyword>
<dbReference type="PANTHER" id="PTHR37807:SF3">
    <property type="entry name" value="OS07G0160300 PROTEIN"/>
    <property type="match status" value="1"/>
</dbReference>
<dbReference type="Proteomes" id="UP001596058">
    <property type="component" value="Unassembled WGS sequence"/>
</dbReference>
<accession>A0ABW1CPG9</accession>
<protein>
    <submittedName>
        <fullName evidence="1">AAA family ATPase</fullName>
    </submittedName>
</protein>